<dbReference type="GO" id="GO:0005783">
    <property type="term" value="C:endoplasmic reticulum"/>
    <property type="evidence" value="ECO:0007669"/>
    <property type="project" value="TreeGrafter"/>
</dbReference>
<dbReference type="Proteomes" id="UP000242146">
    <property type="component" value="Unassembled WGS sequence"/>
</dbReference>
<dbReference type="STRING" id="101127.A0A1X2GV62"/>
<sequence>MGAPVVLVTGCTDGGIGHFLCKEFVAQGCRVFATARRLEAMDALEGCEKLMLDVNDSASVNACVKEVTAAAGQIDILVNNAGVPAVGTLLDIDMDVARRCMETNVFGVLAMCRAVGQQMAKRGSGKIINVGSVVGYCATPYTGIYGMSKAALHSMTDVLRLELAPFNVQVSVLAPGAVTSNFGKAAVNTVTVPETSLYKSIAQHIIDRAEMSQAPGASTPTDEFAQYVVQRVLEPYPPSYITAGAKSTMFLAFYYLPTAVKDYLLSKKLGLHDLIPTFGQ</sequence>
<reference evidence="5 6" key="1">
    <citation type="submission" date="2016-07" db="EMBL/GenBank/DDBJ databases">
        <title>Pervasive Adenine N6-methylation of Active Genes in Fungi.</title>
        <authorList>
            <consortium name="DOE Joint Genome Institute"/>
            <person name="Mondo S.J."/>
            <person name="Dannebaum R.O."/>
            <person name="Kuo R.C."/>
            <person name="Labutti K."/>
            <person name="Haridas S."/>
            <person name="Kuo A."/>
            <person name="Salamov A."/>
            <person name="Ahrendt S.R."/>
            <person name="Lipzen A."/>
            <person name="Sullivan W."/>
            <person name="Andreopoulos W.B."/>
            <person name="Clum A."/>
            <person name="Lindquist E."/>
            <person name="Daum C."/>
            <person name="Ramamoorthy G.K."/>
            <person name="Gryganskyi A."/>
            <person name="Culley D."/>
            <person name="Magnuson J.K."/>
            <person name="James T.Y."/>
            <person name="O'Malley M.A."/>
            <person name="Stajich J.E."/>
            <person name="Spatafora J.W."/>
            <person name="Visel A."/>
            <person name="Grigoriev I.V."/>
        </authorList>
    </citation>
    <scope>NUCLEOTIDE SEQUENCE [LARGE SCALE GENOMIC DNA]</scope>
    <source>
        <strain evidence="5 6">NRRL 3301</strain>
    </source>
</reference>
<dbReference type="PRINTS" id="PR00081">
    <property type="entry name" value="GDHRDH"/>
</dbReference>
<dbReference type="PANTHER" id="PTHR44169:SF6">
    <property type="entry name" value="NADPH-DEPENDENT 1-ACYLDIHYDROXYACETONE PHOSPHATE REDUCTASE"/>
    <property type="match status" value="1"/>
</dbReference>
<comment type="caution">
    <text evidence="5">The sequence shown here is derived from an EMBL/GenBank/DDBJ whole genome shotgun (WGS) entry which is preliminary data.</text>
</comment>
<dbReference type="OrthoDB" id="2102561at2759"/>
<keyword evidence="3" id="KW-0560">Oxidoreductase</keyword>
<dbReference type="PRINTS" id="PR00080">
    <property type="entry name" value="SDRFAMILY"/>
</dbReference>
<comment type="similarity">
    <text evidence="1 4">Belongs to the short-chain dehydrogenases/reductases (SDR) family.</text>
</comment>
<evidence type="ECO:0000256" key="1">
    <source>
        <dbReference type="ARBA" id="ARBA00006484"/>
    </source>
</evidence>
<dbReference type="InterPro" id="IPR020904">
    <property type="entry name" value="Sc_DH/Rdtase_CS"/>
</dbReference>
<gene>
    <name evidence="5" type="ORF">DM01DRAFT_1298401</name>
</gene>
<dbReference type="InterPro" id="IPR036291">
    <property type="entry name" value="NAD(P)-bd_dom_sf"/>
</dbReference>
<dbReference type="SUPFAM" id="SSF51735">
    <property type="entry name" value="NAD(P)-binding Rossmann-fold domains"/>
    <property type="match status" value="1"/>
</dbReference>
<keyword evidence="6" id="KW-1185">Reference proteome</keyword>
<proteinExistence type="inferred from homology"/>
<dbReference type="EMBL" id="MCGT01000002">
    <property type="protein sequence ID" value="ORX61923.1"/>
    <property type="molecule type" value="Genomic_DNA"/>
</dbReference>
<accession>A0A1X2GV62</accession>
<dbReference type="Pfam" id="PF00106">
    <property type="entry name" value="adh_short"/>
    <property type="match status" value="1"/>
</dbReference>
<protein>
    <submittedName>
        <fullName evidence="5">NAD(P)-binding protein</fullName>
    </submittedName>
</protein>
<dbReference type="FunFam" id="3.40.50.720:FF:000261">
    <property type="entry name" value="NADPH-dependent 1-acyldihydroxyacetone phosphate reductase"/>
    <property type="match status" value="1"/>
</dbReference>
<evidence type="ECO:0000313" key="6">
    <source>
        <dbReference type="Proteomes" id="UP000242146"/>
    </source>
</evidence>
<evidence type="ECO:0000256" key="4">
    <source>
        <dbReference type="RuleBase" id="RU000363"/>
    </source>
</evidence>
<dbReference type="InterPro" id="IPR002347">
    <property type="entry name" value="SDR_fam"/>
</dbReference>
<dbReference type="GO" id="GO:0016491">
    <property type="term" value="F:oxidoreductase activity"/>
    <property type="evidence" value="ECO:0007669"/>
    <property type="project" value="UniProtKB-KW"/>
</dbReference>
<keyword evidence="2" id="KW-0521">NADP</keyword>
<dbReference type="PROSITE" id="PS00061">
    <property type="entry name" value="ADH_SHORT"/>
    <property type="match status" value="1"/>
</dbReference>
<dbReference type="Gene3D" id="3.40.50.720">
    <property type="entry name" value="NAD(P)-binding Rossmann-like Domain"/>
    <property type="match status" value="1"/>
</dbReference>
<dbReference type="CDD" id="cd05374">
    <property type="entry name" value="17beta-HSD-like_SDR_c"/>
    <property type="match status" value="1"/>
</dbReference>
<dbReference type="AlphaFoldDB" id="A0A1X2GV62"/>
<evidence type="ECO:0000256" key="3">
    <source>
        <dbReference type="ARBA" id="ARBA00023002"/>
    </source>
</evidence>
<dbReference type="PANTHER" id="PTHR44169">
    <property type="entry name" value="NADPH-DEPENDENT 1-ACYLDIHYDROXYACETONE PHOSPHATE REDUCTASE"/>
    <property type="match status" value="1"/>
</dbReference>
<evidence type="ECO:0000256" key="2">
    <source>
        <dbReference type="ARBA" id="ARBA00022857"/>
    </source>
</evidence>
<organism evidence="5 6">
    <name type="scientific">Hesseltinella vesiculosa</name>
    <dbReference type="NCBI Taxonomy" id="101127"/>
    <lineage>
        <taxon>Eukaryota</taxon>
        <taxon>Fungi</taxon>
        <taxon>Fungi incertae sedis</taxon>
        <taxon>Mucoromycota</taxon>
        <taxon>Mucoromycotina</taxon>
        <taxon>Mucoromycetes</taxon>
        <taxon>Mucorales</taxon>
        <taxon>Cunninghamellaceae</taxon>
        <taxon>Hesseltinella</taxon>
    </lineage>
</organism>
<evidence type="ECO:0000313" key="5">
    <source>
        <dbReference type="EMBL" id="ORX61923.1"/>
    </source>
</evidence>
<name>A0A1X2GV62_9FUNG</name>